<dbReference type="NCBIfam" id="TIGR00367">
    <property type="entry name" value="calcium/sodium antiporter"/>
    <property type="match status" value="1"/>
</dbReference>
<feature type="transmembrane region" description="Helical" evidence="5">
    <location>
        <begin position="208"/>
        <end position="231"/>
    </location>
</feature>
<feature type="transmembrane region" description="Helical" evidence="5">
    <location>
        <begin position="177"/>
        <end position="196"/>
    </location>
</feature>
<dbReference type="PANTHER" id="PTHR10846:SF8">
    <property type="entry name" value="INNER MEMBRANE PROTEIN YRBG"/>
    <property type="match status" value="1"/>
</dbReference>
<feature type="domain" description="Sodium/calcium exchanger membrane region" evidence="6">
    <location>
        <begin position="173"/>
        <end position="313"/>
    </location>
</feature>
<dbReference type="EMBL" id="JALJYF010000001">
    <property type="protein sequence ID" value="MCP1726080.1"/>
    <property type="molecule type" value="Genomic_DNA"/>
</dbReference>
<dbReference type="Proteomes" id="UP001523550">
    <property type="component" value="Unassembled WGS sequence"/>
</dbReference>
<evidence type="ECO:0000256" key="1">
    <source>
        <dbReference type="ARBA" id="ARBA00004141"/>
    </source>
</evidence>
<accession>A0ABT1G474</accession>
<gene>
    <name evidence="7" type="ORF">J2T60_000045</name>
</gene>
<evidence type="ECO:0000313" key="7">
    <source>
        <dbReference type="EMBL" id="MCP1726080.1"/>
    </source>
</evidence>
<feature type="transmembrane region" description="Helical" evidence="5">
    <location>
        <begin position="238"/>
        <end position="262"/>
    </location>
</feature>
<keyword evidence="8" id="KW-1185">Reference proteome</keyword>
<dbReference type="InterPro" id="IPR004837">
    <property type="entry name" value="NaCa_Exmemb"/>
</dbReference>
<feature type="transmembrane region" description="Helical" evidence="5">
    <location>
        <begin position="107"/>
        <end position="124"/>
    </location>
</feature>
<evidence type="ECO:0000256" key="3">
    <source>
        <dbReference type="ARBA" id="ARBA00022989"/>
    </source>
</evidence>
<name>A0ABT1G474_9GAMM</name>
<evidence type="ECO:0000259" key="6">
    <source>
        <dbReference type="Pfam" id="PF01699"/>
    </source>
</evidence>
<reference evidence="7 8" key="1">
    <citation type="submission" date="2022-03" db="EMBL/GenBank/DDBJ databases">
        <title>Genomic Encyclopedia of Type Strains, Phase III (KMG-III): the genomes of soil and plant-associated and newly described type strains.</title>
        <authorList>
            <person name="Whitman W."/>
        </authorList>
    </citation>
    <scope>NUCLEOTIDE SEQUENCE [LARGE SCALE GENOMIC DNA]</scope>
    <source>
        <strain evidence="7 8">BSker1</strain>
    </source>
</reference>
<dbReference type="InterPro" id="IPR044880">
    <property type="entry name" value="NCX_ion-bd_dom_sf"/>
</dbReference>
<feature type="transmembrane region" description="Helical" evidence="5">
    <location>
        <begin position="274"/>
        <end position="291"/>
    </location>
</feature>
<comment type="subcellular location">
    <subcellularLocation>
        <location evidence="1">Membrane</location>
        <topology evidence="1">Multi-pass membrane protein</topology>
    </subcellularLocation>
</comment>
<protein>
    <submittedName>
        <fullName evidence="7">Cation:H+ antiporter</fullName>
    </submittedName>
</protein>
<evidence type="ECO:0000256" key="4">
    <source>
        <dbReference type="ARBA" id="ARBA00023136"/>
    </source>
</evidence>
<dbReference type="PANTHER" id="PTHR10846">
    <property type="entry name" value="SODIUM/POTASSIUM/CALCIUM EXCHANGER"/>
    <property type="match status" value="1"/>
</dbReference>
<proteinExistence type="predicted"/>
<sequence length="325" mass="33806">MLLFLLAIVGGFALTIWAADRFVEGAAATARSLGITPLVIGLTVMAIGTSAPEIAASALAALQGHPGLGVGNAVGSNIANIGLILGVTALIRPLTLTSSTLRRELPLLVLVTFLCVLFLANGQLERTEALLMFLLMVLALIWTVKIARNPEADDPMVTDLSAQVPQAERLGSALGQLALGLVVLLGAAQLLVWGAVGLAEAFGVSDLVIGLTIVAIGTSLPELATCIAAVLKRHYDLVLGNVLGSNLFNLLVVLPIPGLLAPGPLPDGVMSRDIPVMLGLTLLVVILARGFGGHRRITRMAGLTLLLMFIAYQASLFLTNPVVMR</sequence>
<evidence type="ECO:0000313" key="8">
    <source>
        <dbReference type="Proteomes" id="UP001523550"/>
    </source>
</evidence>
<evidence type="ECO:0000256" key="5">
    <source>
        <dbReference type="SAM" id="Phobius"/>
    </source>
</evidence>
<dbReference type="RefSeq" id="WP_253443764.1">
    <property type="nucleotide sequence ID" value="NZ_JALJYF010000001.1"/>
</dbReference>
<keyword evidence="4 5" id="KW-0472">Membrane</keyword>
<feature type="transmembrane region" description="Helical" evidence="5">
    <location>
        <begin position="303"/>
        <end position="323"/>
    </location>
</feature>
<feature type="transmembrane region" description="Helical" evidence="5">
    <location>
        <begin position="78"/>
        <end position="95"/>
    </location>
</feature>
<organism evidence="7 8">
    <name type="scientific">Natronospira proteinivora</name>
    <dbReference type="NCBI Taxonomy" id="1807133"/>
    <lineage>
        <taxon>Bacteria</taxon>
        <taxon>Pseudomonadati</taxon>
        <taxon>Pseudomonadota</taxon>
        <taxon>Gammaproteobacteria</taxon>
        <taxon>Natronospirales</taxon>
        <taxon>Natronospiraceae</taxon>
        <taxon>Natronospira</taxon>
    </lineage>
</organism>
<dbReference type="Pfam" id="PF01699">
    <property type="entry name" value="Na_Ca_ex"/>
    <property type="match status" value="2"/>
</dbReference>
<comment type="caution">
    <text evidence="7">The sequence shown here is derived from an EMBL/GenBank/DDBJ whole genome shotgun (WGS) entry which is preliminary data.</text>
</comment>
<keyword evidence="2 5" id="KW-0812">Transmembrane</keyword>
<evidence type="ECO:0000256" key="2">
    <source>
        <dbReference type="ARBA" id="ARBA00022692"/>
    </source>
</evidence>
<dbReference type="Gene3D" id="1.20.1420.30">
    <property type="entry name" value="NCX, central ion-binding region"/>
    <property type="match status" value="1"/>
</dbReference>
<feature type="domain" description="Sodium/calcium exchanger membrane region" evidence="6">
    <location>
        <begin position="5"/>
        <end position="143"/>
    </location>
</feature>
<keyword evidence="3 5" id="KW-1133">Transmembrane helix</keyword>
<dbReference type="InterPro" id="IPR004481">
    <property type="entry name" value="K/Na/Ca-exchanger"/>
</dbReference>